<dbReference type="Proteomes" id="UP000085678">
    <property type="component" value="Unplaced"/>
</dbReference>
<organism evidence="1 2">
    <name type="scientific">Lingula anatina</name>
    <name type="common">Brachiopod</name>
    <name type="synonym">Lingula unguis</name>
    <dbReference type="NCBI Taxonomy" id="7574"/>
    <lineage>
        <taxon>Eukaryota</taxon>
        <taxon>Metazoa</taxon>
        <taxon>Spiralia</taxon>
        <taxon>Lophotrochozoa</taxon>
        <taxon>Brachiopoda</taxon>
        <taxon>Linguliformea</taxon>
        <taxon>Lingulata</taxon>
        <taxon>Lingulida</taxon>
        <taxon>Linguloidea</taxon>
        <taxon>Lingulidae</taxon>
        <taxon>Lingula</taxon>
    </lineage>
</organism>
<dbReference type="OrthoDB" id="416777at2759"/>
<sequence>MYRDKFCAVFKLKIKQCRYTEFYKQHSIVMSKAVLLPRAGGKLIAQHSKDVSINTEGVKKLAAMLLEKAKKREFFIGSWRDHTLNPKTSDEKAINCIV</sequence>
<evidence type="ECO:0000313" key="2">
    <source>
        <dbReference type="RefSeq" id="XP_013412530.1"/>
    </source>
</evidence>
<dbReference type="RefSeq" id="XP_013412530.1">
    <property type="nucleotide sequence ID" value="XM_013557076.1"/>
</dbReference>
<dbReference type="KEGG" id="lak:106175197"/>
<evidence type="ECO:0000313" key="1">
    <source>
        <dbReference type="Proteomes" id="UP000085678"/>
    </source>
</evidence>
<dbReference type="AlphaFoldDB" id="A0A1S3JQ96"/>
<protein>
    <submittedName>
        <fullName evidence="2">Queuosine salvage protein-like</fullName>
    </submittedName>
</protein>
<reference evidence="2" key="1">
    <citation type="submission" date="2025-08" db="UniProtKB">
        <authorList>
            <consortium name="RefSeq"/>
        </authorList>
    </citation>
    <scope>IDENTIFICATION</scope>
    <source>
        <tissue evidence="2">Gonads</tissue>
    </source>
</reference>
<dbReference type="GeneID" id="106175197"/>
<proteinExistence type="predicted"/>
<keyword evidence="1" id="KW-1185">Reference proteome</keyword>
<name>A0A1S3JQ96_LINAN</name>
<dbReference type="InParanoid" id="A0A1S3JQ96"/>
<accession>A0A1S3JQ96</accession>
<gene>
    <name evidence="2" type="primary">LOC106175197</name>
</gene>